<dbReference type="GeneID" id="39598875"/>
<comment type="caution">
    <text evidence="1">The sequence shown here is derived from an EMBL/GenBank/DDBJ whole genome shotgun (WGS) entry which is preliminary data.</text>
</comment>
<protein>
    <submittedName>
        <fullName evidence="1">Uncharacterized protein</fullName>
    </submittedName>
</protein>
<dbReference type="RefSeq" id="XP_028489571.1">
    <property type="nucleotide sequence ID" value="XM_028629598.1"/>
</dbReference>
<organism evidence="1 2">
    <name type="scientific">Byssochlamys spectabilis</name>
    <name type="common">Paecilomyces variotii</name>
    <dbReference type="NCBI Taxonomy" id="264951"/>
    <lineage>
        <taxon>Eukaryota</taxon>
        <taxon>Fungi</taxon>
        <taxon>Dikarya</taxon>
        <taxon>Ascomycota</taxon>
        <taxon>Pezizomycotina</taxon>
        <taxon>Eurotiomycetes</taxon>
        <taxon>Eurotiomycetidae</taxon>
        <taxon>Eurotiales</taxon>
        <taxon>Thermoascaceae</taxon>
        <taxon>Paecilomyces</taxon>
    </lineage>
</organism>
<dbReference type="EMBL" id="RCNU01000001">
    <property type="protein sequence ID" value="RWQ99926.1"/>
    <property type="molecule type" value="Genomic_DNA"/>
</dbReference>
<evidence type="ECO:0000313" key="2">
    <source>
        <dbReference type="Proteomes" id="UP000283841"/>
    </source>
</evidence>
<gene>
    <name evidence="1" type="ORF">C8Q69DRAFT_453020</name>
</gene>
<evidence type="ECO:0000313" key="1">
    <source>
        <dbReference type="EMBL" id="RWQ99926.1"/>
    </source>
</evidence>
<dbReference type="AlphaFoldDB" id="A0A443I7G0"/>
<name>A0A443I7G0_BYSSP</name>
<dbReference type="VEuPathDB" id="FungiDB:C8Q69DRAFT_453020"/>
<accession>A0A443I7G0</accession>
<sequence length="168" mass="16720">MGSNPSVPSAASEGSVTSTVYSSMAVTVVGCSNGQSKCSDSAKSKQISTTLVPVSTVVLPAPGISETTSPISIATAPIKPATQTPGFSSLPTIASNSSSNGSFISFAPTRTATFGSASGLHTSTSLPVPLETSASGPSAPVFTGAASRDTWNLTSLVLFMVCVILMAI</sequence>
<reference evidence="1 2" key="1">
    <citation type="journal article" date="2018" name="Front. Microbiol.">
        <title>Genomic and genetic insights into a cosmopolitan fungus, Paecilomyces variotii (Eurotiales).</title>
        <authorList>
            <person name="Urquhart A.S."/>
            <person name="Mondo S.J."/>
            <person name="Makela M.R."/>
            <person name="Hane J.K."/>
            <person name="Wiebenga A."/>
            <person name="He G."/>
            <person name="Mihaltcheva S."/>
            <person name="Pangilinan J."/>
            <person name="Lipzen A."/>
            <person name="Barry K."/>
            <person name="de Vries R.P."/>
            <person name="Grigoriev I.V."/>
            <person name="Idnurm A."/>
        </authorList>
    </citation>
    <scope>NUCLEOTIDE SEQUENCE [LARGE SCALE GENOMIC DNA]</scope>
    <source>
        <strain evidence="1 2">CBS 101075</strain>
    </source>
</reference>
<keyword evidence="2" id="KW-1185">Reference proteome</keyword>
<dbReference type="Proteomes" id="UP000283841">
    <property type="component" value="Unassembled WGS sequence"/>
</dbReference>
<proteinExistence type="predicted"/>